<dbReference type="InterPro" id="IPR049809">
    <property type="entry name" value="YehF/YfeS-like_WGR"/>
</dbReference>
<dbReference type="CDD" id="cd07996">
    <property type="entry name" value="WGR_MMR_like"/>
    <property type="match status" value="1"/>
</dbReference>
<feature type="domain" description="WGR" evidence="1">
    <location>
        <begin position="1"/>
        <end position="82"/>
    </location>
</feature>
<dbReference type="Pfam" id="PF05406">
    <property type="entry name" value="WGR"/>
    <property type="match status" value="1"/>
</dbReference>
<dbReference type="PROSITE" id="PS51977">
    <property type="entry name" value="WGR"/>
    <property type="match status" value="1"/>
</dbReference>
<proteinExistence type="predicted"/>
<evidence type="ECO:0000313" key="2">
    <source>
        <dbReference type="EMBL" id="AAV88943.1"/>
    </source>
</evidence>
<dbReference type="HOGENOM" id="CLU_155888_0_1_5"/>
<sequence>MIVHLEHIDPAKNMYRYYQLYLSPSLFNDWIIKKDWGRIGQKCRHNFREALSFSSLSEAQSALEKYIQAKTQHGYKIIETIA</sequence>
<dbReference type="KEGG" id="zmo:ZMO0319"/>
<protein>
    <submittedName>
        <fullName evidence="2">WGR domain protein</fullName>
    </submittedName>
</protein>
<reference evidence="2 3" key="2">
    <citation type="journal article" date="2009" name="Nat. Biotechnol.">
        <title>Improved genome annotation for Zymomonas mobilis.</title>
        <authorList>
            <person name="Yang S."/>
            <person name="Pappas K.M."/>
            <person name="Hauser L.J."/>
            <person name="Land M.L."/>
            <person name="Chen G.L."/>
            <person name="Hurst G.B."/>
            <person name="Pan C."/>
            <person name="Kouvelis V.N."/>
            <person name="Typas M.A."/>
            <person name="Pelletier D.A."/>
            <person name="Klingeman D.M."/>
            <person name="Chang Y.J."/>
            <person name="Samatova N.F."/>
            <person name="Brown S.D."/>
        </authorList>
    </citation>
    <scope>NUCLEOTIDE SEQUENCE [LARGE SCALE GENOMIC DNA]</scope>
    <source>
        <strain evidence="3">ATCC 31821 / ZM4 / CP4</strain>
    </source>
</reference>
<evidence type="ECO:0000259" key="1">
    <source>
        <dbReference type="PROSITE" id="PS51977"/>
    </source>
</evidence>
<dbReference type="RefSeq" id="WP_011240249.1">
    <property type="nucleotide sequence ID" value="NC_006526.2"/>
</dbReference>
<accession>Q5NQR1</accession>
<dbReference type="AlphaFoldDB" id="Q5NQR1"/>
<dbReference type="Proteomes" id="UP000001173">
    <property type="component" value="Chromosome"/>
</dbReference>
<dbReference type="SMART" id="SM00773">
    <property type="entry name" value="WGR"/>
    <property type="match status" value="1"/>
</dbReference>
<organism evidence="2 3">
    <name type="scientific">Zymomonas mobilis subsp. mobilis (strain ATCC 31821 / ZM4 / CP4)</name>
    <dbReference type="NCBI Taxonomy" id="264203"/>
    <lineage>
        <taxon>Bacteria</taxon>
        <taxon>Pseudomonadati</taxon>
        <taxon>Pseudomonadota</taxon>
        <taxon>Alphaproteobacteria</taxon>
        <taxon>Sphingomonadales</taxon>
        <taxon>Zymomonadaceae</taxon>
        <taxon>Zymomonas</taxon>
    </lineage>
</organism>
<gene>
    <name evidence="2" type="ordered locus">ZMO0319</name>
</gene>
<dbReference type="eggNOG" id="COG3831">
    <property type="taxonomic scope" value="Bacteria"/>
</dbReference>
<reference evidence="2 3" key="1">
    <citation type="journal article" date="2005" name="Nat. Biotechnol.">
        <title>The genome sequence of the ethanologenic bacterium Zymomonas mobilis ZM4.</title>
        <authorList>
            <person name="Seo J.S."/>
            <person name="Chong H."/>
            <person name="Park H.S."/>
            <person name="Yoon K.O."/>
            <person name="Jung C."/>
            <person name="Kim J.J."/>
            <person name="Hong J.H."/>
            <person name="Kim H."/>
            <person name="Kim J.H."/>
            <person name="Kil J.I."/>
            <person name="Park C.J."/>
            <person name="Oh H.M."/>
            <person name="Lee J.S."/>
            <person name="Jin S.J."/>
            <person name="Um H.W."/>
            <person name="Lee H.J."/>
            <person name="Oh S.J."/>
            <person name="Kim J.Y."/>
            <person name="Kang H.L."/>
            <person name="Lee S.Y."/>
            <person name="Lee K.J."/>
            <person name="Kang H.S."/>
        </authorList>
    </citation>
    <scope>NUCLEOTIDE SEQUENCE [LARGE SCALE GENOMIC DNA]</scope>
    <source>
        <strain evidence="3">ATCC 31821 / ZM4 / CP4</strain>
    </source>
</reference>
<name>Q5NQR1_ZYMMO</name>
<keyword evidence="3" id="KW-1185">Reference proteome</keyword>
<dbReference type="Gene3D" id="2.20.140.10">
    <property type="entry name" value="WGR domain"/>
    <property type="match status" value="1"/>
</dbReference>
<dbReference type="InterPro" id="IPR036930">
    <property type="entry name" value="WGR_dom_sf"/>
</dbReference>
<dbReference type="SUPFAM" id="SSF142921">
    <property type="entry name" value="WGR domain-like"/>
    <property type="match status" value="1"/>
</dbReference>
<dbReference type="EMBL" id="AE008692">
    <property type="protein sequence ID" value="AAV88943.1"/>
    <property type="molecule type" value="Genomic_DNA"/>
</dbReference>
<evidence type="ECO:0000313" key="3">
    <source>
        <dbReference type="Proteomes" id="UP000001173"/>
    </source>
</evidence>
<dbReference type="InterPro" id="IPR008893">
    <property type="entry name" value="WGR_domain"/>
</dbReference>
<dbReference type="GeneID" id="79904468"/>